<reference evidence="2 3" key="1">
    <citation type="journal article" date="2018" name="Mol. Biol. Evol.">
        <title>Broad Genomic Sampling Reveals a Smut Pathogenic Ancestry of the Fungal Clade Ustilaginomycotina.</title>
        <authorList>
            <person name="Kijpornyongpan T."/>
            <person name="Mondo S.J."/>
            <person name="Barry K."/>
            <person name="Sandor L."/>
            <person name="Lee J."/>
            <person name="Lipzen A."/>
            <person name="Pangilinan J."/>
            <person name="LaButti K."/>
            <person name="Hainaut M."/>
            <person name="Henrissat B."/>
            <person name="Grigoriev I.V."/>
            <person name="Spatafora J.W."/>
            <person name="Aime M.C."/>
        </authorList>
    </citation>
    <scope>NUCLEOTIDE SEQUENCE [LARGE SCALE GENOMIC DNA]</scope>
    <source>
        <strain evidence="2 3">MCA 5214</strain>
    </source>
</reference>
<feature type="compositionally biased region" description="Low complexity" evidence="1">
    <location>
        <begin position="1440"/>
        <end position="1450"/>
    </location>
</feature>
<feature type="compositionally biased region" description="Polar residues" evidence="1">
    <location>
        <begin position="418"/>
        <end position="438"/>
    </location>
</feature>
<feature type="region of interest" description="Disordered" evidence="1">
    <location>
        <begin position="1642"/>
        <end position="1693"/>
    </location>
</feature>
<feature type="compositionally biased region" description="Polar residues" evidence="1">
    <location>
        <begin position="1155"/>
        <end position="1193"/>
    </location>
</feature>
<feature type="compositionally biased region" description="Polar residues" evidence="1">
    <location>
        <begin position="1506"/>
        <end position="1522"/>
    </location>
</feature>
<name>A0A316UUU5_9BASI</name>
<evidence type="ECO:0000256" key="1">
    <source>
        <dbReference type="SAM" id="MobiDB-lite"/>
    </source>
</evidence>
<feature type="compositionally biased region" description="Low complexity" evidence="1">
    <location>
        <begin position="976"/>
        <end position="986"/>
    </location>
</feature>
<gene>
    <name evidence="2" type="ORF">BDZ90DRAFT_162611</name>
</gene>
<feature type="compositionally biased region" description="Acidic residues" evidence="1">
    <location>
        <begin position="1059"/>
        <end position="1072"/>
    </location>
</feature>
<feature type="compositionally biased region" description="Polar residues" evidence="1">
    <location>
        <begin position="554"/>
        <end position="569"/>
    </location>
</feature>
<feature type="compositionally biased region" description="Low complexity" evidence="1">
    <location>
        <begin position="50"/>
        <end position="66"/>
    </location>
</feature>
<feature type="compositionally biased region" description="Basic and acidic residues" evidence="1">
    <location>
        <begin position="1463"/>
        <end position="1476"/>
    </location>
</feature>
<feature type="region of interest" description="Disordered" evidence="1">
    <location>
        <begin position="664"/>
        <end position="938"/>
    </location>
</feature>
<feature type="region of interest" description="Disordered" evidence="1">
    <location>
        <begin position="468"/>
        <end position="491"/>
    </location>
</feature>
<feature type="compositionally biased region" description="Low complexity" evidence="1">
    <location>
        <begin position="915"/>
        <end position="936"/>
    </location>
</feature>
<feature type="compositionally biased region" description="Low complexity" evidence="1">
    <location>
        <begin position="1555"/>
        <end position="1616"/>
    </location>
</feature>
<sequence>MMATPGRGVVSTPPGHSPSALASSSRLPSSSPFASGQSPISPSYPHAVPSRGAAASSVDAAARATSMKAANRLTRAASPAAPIDHDFVVQAANPNHPEHQRWLESFASGASSSRRRKPEGLTTGGGGEGSTSARRKPSRPDLGNGSARSRETSDNVALASSDAATNTRMPPSRSTAGVATRSSISADSHGRRIGLAAPPVASNSSDSSADEGATAGSIRPTSPYRSIRKRSSVADARLEDATLPARTSSSVALEGGAHLNGQAERAGSERRRRKKRKDRLKHKDRAPAPPMPPPRISSSVNYQSLHSPMMDVDLSQQQQEPPQPLTEGFEPMPYMNQSPAQPLEPVAGPLENVEPSRRARQRPQPSQSDVQLLRDAGIGPEVPAKEQILPPRIASNPASQMQRTGPSLPARNPARRPSLSNRLASAPTANHEQTSAGASQLPEGKTIPRQRSTSFDILRSTFSPAVAPIESETGSGNRIASSSAGAGSKVRASLDGVRPRFLTFSRGTPALPDDASEADSSVSGFAGGSQQGTSSVKGPRKLRTFFSSLKLGSHGTNSAMPSKQGNVSVSALPIGSAMDAEESSSRGRDRRVSEQGPQIAASRSTQSMDLPRPSLTALLGNGRNESPPVPLLPAHFSIVDPQHGTESPKLWANTGKARLSLVGEETEIDSDHPRASMSGADRDRAAKAPVIPPSPIAEVNENSGKSFGFPRIASKTGLRSPSAPVSSTGGIVDAPMPSPLASEAHTTASTHSREGTSDTFGRKNRLASLWTRGAAPSSQRERSQTMTDGIASKEILVEWGRASPSVSSRMGQSHRTQSSQGESVDISGSLADSCDTAGTTGLGIHALEPQTSRSSGPVHESRPATPSAGGWRSRVSSLASIKSVKKARSQIFRDSPQSSSSPVPPPLPTMPGQKGPSMSASSSTGTHSGVGVNGSSAPDELWRRNLLAEAVGLSLDASAVGDKATSGGIENRPIASRSSPPNGPSSKGKRTPLLEVVAAGRKSFSRDRGKSKGLDAPDESMPTIHRTLGPALLSDLTSQSGHAERDEAQSSVAGGHSEEELEPWDGMDDDANESLAAPFVPPRKVSVGGTPKLEGIAEQDTTSTEGSRSQSRSGSQQSRSVVPGAGSTPASPPLSRTGDVSTTIAASSSTTPSAQIVSSFSSNRHSMGKMQSTPPHLHLQSPNSTPFASSTNVAAAEESGRFNEFVVPSPSQDYPQSPAPPAAIGASSSGRRTPRLWSSSQAGRKSPGASLRSGYGDGGGVSPSHAGRTSFSTDRDRAPVASPYVQHQGIRSRQASADGGGIKGALKKLVPGGSSGGLSVGKSSTSGTSSPMGRGISSEQFQQRPYQDGRAEFDSASSREDLLPEGTAPNSGPQQQQHRFQPSPSASAGLRDPWDDSLASAQAATRMLEVEHETLQPSPLGTPLFRHGGGGSGGGGGTGATHSTAGPHGAEQASIRSGSSRSDLIHGDDTASERKRSTTPAGVAMNRAMMSSSSSLQAAITASSGAPATTGNLHTSRSMSTSEAHDTSAVSNEAALHSPQTPSRSSGGHNQVFYTPPTAASMLPSSSMSSMPTNSSAVSPSASTLSHQRSGNAAGSSSANGTFLPSHSSSSSSVGSMIFAQPSNLTAADPLEALFRQQKAREAEMLRSISEKSRRMAQQGQPGLAGQVMAQSPSAPGRMGGGANQQQQRSRVQ</sequence>
<feature type="compositionally biased region" description="Polar residues" evidence="1">
    <location>
        <begin position="296"/>
        <end position="306"/>
    </location>
</feature>
<feature type="compositionally biased region" description="Gly residues" evidence="1">
    <location>
        <begin position="1427"/>
        <end position="1439"/>
    </location>
</feature>
<feature type="compositionally biased region" description="Low complexity" evidence="1">
    <location>
        <begin position="17"/>
        <end position="35"/>
    </location>
</feature>
<feature type="compositionally biased region" description="Low complexity" evidence="1">
    <location>
        <begin position="1141"/>
        <end position="1154"/>
    </location>
</feature>
<dbReference type="Proteomes" id="UP000245884">
    <property type="component" value="Unassembled WGS sequence"/>
</dbReference>
<organism evidence="2 3">
    <name type="scientific">Jaminaea rosea</name>
    <dbReference type="NCBI Taxonomy" id="1569628"/>
    <lineage>
        <taxon>Eukaryota</taxon>
        <taxon>Fungi</taxon>
        <taxon>Dikarya</taxon>
        <taxon>Basidiomycota</taxon>
        <taxon>Ustilaginomycotina</taxon>
        <taxon>Exobasidiomycetes</taxon>
        <taxon>Microstromatales</taxon>
        <taxon>Microstromatales incertae sedis</taxon>
        <taxon>Jaminaea</taxon>
    </lineage>
</organism>
<evidence type="ECO:0000313" key="3">
    <source>
        <dbReference type="Proteomes" id="UP000245884"/>
    </source>
</evidence>
<proteinExistence type="predicted"/>
<feature type="compositionally biased region" description="Polar residues" evidence="1">
    <location>
        <begin position="1684"/>
        <end position="1693"/>
    </location>
</feature>
<feature type="compositionally biased region" description="Low complexity" evidence="1">
    <location>
        <begin position="1101"/>
        <end position="1120"/>
    </location>
</feature>
<feature type="compositionally biased region" description="Polar residues" evidence="1">
    <location>
        <begin position="717"/>
        <end position="729"/>
    </location>
</feature>
<keyword evidence="3" id="KW-1185">Reference proteome</keyword>
<feature type="compositionally biased region" description="Low complexity" evidence="1">
    <location>
        <begin position="1320"/>
        <end position="1331"/>
    </location>
</feature>
<feature type="region of interest" description="Disordered" evidence="1">
    <location>
        <begin position="505"/>
        <end position="635"/>
    </location>
</feature>
<accession>A0A316UUU5</accession>
<feature type="compositionally biased region" description="Polar residues" evidence="1">
    <location>
        <begin position="396"/>
        <end position="405"/>
    </location>
</feature>
<dbReference type="GeneID" id="37025446"/>
<evidence type="ECO:0000313" key="2">
    <source>
        <dbReference type="EMBL" id="PWN28101.1"/>
    </source>
</evidence>
<feature type="compositionally biased region" description="Polar residues" evidence="1">
    <location>
        <begin position="162"/>
        <end position="186"/>
    </location>
</feature>
<feature type="compositionally biased region" description="Polar residues" evidence="1">
    <location>
        <begin position="804"/>
        <end position="822"/>
    </location>
</feature>
<feature type="compositionally biased region" description="Low complexity" evidence="1">
    <location>
        <begin position="1484"/>
        <end position="1504"/>
    </location>
</feature>
<feature type="compositionally biased region" description="Polar residues" evidence="1">
    <location>
        <begin position="1538"/>
        <end position="1553"/>
    </location>
</feature>
<feature type="compositionally biased region" description="Polar residues" evidence="1">
    <location>
        <begin position="1368"/>
        <end position="1386"/>
    </location>
</feature>
<protein>
    <submittedName>
        <fullName evidence="2">Uncharacterized protein</fullName>
    </submittedName>
</protein>
<feature type="compositionally biased region" description="Basic and acidic residues" evidence="1">
    <location>
        <begin position="583"/>
        <end position="593"/>
    </location>
</feature>
<feature type="region of interest" description="Disordered" evidence="1">
    <location>
        <begin position="954"/>
        <end position="1616"/>
    </location>
</feature>
<dbReference type="OrthoDB" id="10693175at2759"/>
<dbReference type="RefSeq" id="XP_025362713.1">
    <property type="nucleotide sequence ID" value="XM_025503623.1"/>
</dbReference>
<feature type="compositionally biased region" description="Basic and acidic residues" evidence="1">
    <location>
        <begin position="669"/>
        <end position="686"/>
    </location>
</feature>
<feature type="region of interest" description="Disordered" evidence="1">
    <location>
        <begin position="1"/>
        <end position="456"/>
    </location>
</feature>
<feature type="compositionally biased region" description="Basic and acidic residues" evidence="1">
    <location>
        <begin position="1642"/>
        <end position="1654"/>
    </location>
</feature>
<feature type="compositionally biased region" description="Basic and acidic residues" evidence="1">
    <location>
        <begin position="1004"/>
        <end position="1015"/>
    </location>
</feature>
<dbReference type="EMBL" id="KZ819666">
    <property type="protein sequence ID" value="PWN28101.1"/>
    <property type="molecule type" value="Genomic_DNA"/>
</dbReference>
<feature type="compositionally biased region" description="Polar residues" evidence="1">
    <location>
        <begin position="472"/>
        <end position="485"/>
    </location>
</feature>
<feature type="compositionally biased region" description="Basic residues" evidence="1">
    <location>
        <begin position="270"/>
        <end position="284"/>
    </location>
</feature>
<feature type="compositionally biased region" description="Basic and acidic residues" evidence="1">
    <location>
        <begin position="1347"/>
        <end position="1362"/>
    </location>
</feature>